<evidence type="ECO:0000259" key="1">
    <source>
        <dbReference type="Pfam" id="PF00144"/>
    </source>
</evidence>
<dbReference type="Proteomes" id="UP000199529">
    <property type="component" value="Unassembled WGS sequence"/>
</dbReference>
<dbReference type="EMBL" id="FNOK01000001">
    <property type="protein sequence ID" value="SDW13739.1"/>
    <property type="molecule type" value="Genomic_DNA"/>
</dbReference>
<protein>
    <submittedName>
        <fullName evidence="2">CubicO group peptidase, beta-lactamase class C family</fullName>
    </submittedName>
</protein>
<evidence type="ECO:0000313" key="2">
    <source>
        <dbReference type="EMBL" id="SDW13739.1"/>
    </source>
</evidence>
<organism evidence="2 3">
    <name type="scientific">Saccharopolyspora shandongensis</name>
    <dbReference type="NCBI Taxonomy" id="418495"/>
    <lineage>
        <taxon>Bacteria</taxon>
        <taxon>Bacillati</taxon>
        <taxon>Actinomycetota</taxon>
        <taxon>Actinomycetes</taxon>
        <taxon>Pseudonocardiales</taxon>
        <taxon>Pseudonocardiaceae</taxon>
        <taxon>Saccharopolyspora</taxon>
    </lineage>
</organism>
<dbReference type="AlphaFoldDB" id="A0A1H2R4W3"/>
<gene>
    <name evidence="2" type="ORF">SAMN05216215_1001269</name>
</gene>
<dbReference type="SUPFAM" id="SSF56601">
    <property type="entry name" value="beta-lactamase/transpeptidase-like"/>
    <property type="match status" value="1"/>
</dbReference>
<dbReference type="PANTHER" id="PTHR43319:SF3">
    <property type="entry name" value="BETA-LACTAMASE-RELATED DOMAIN-CONTAINING PROTEIN"/>
    <property type="match status" value="1"/>
</dbReference>
<name>A0A1H2R4W3_9PSEU</name>
<feature type="domain" description="Beta-lactamase-related" evidence="1">
    <location>
        <begin position="22"/>
        <end position="374"/>
    </location>
</feature>
<dbReference type="InterPro" id="IPR001466">
    <property type="entry name" value="Beta-lactam-related"/>
</dbReference>
<accession>A0A1H2R4W3</accession>
<proteinExistence type="predicted"/>
<dbReference type="InterPro" id="IPR052907">
    <property type="entry name" value="Beta-lactamase/esterase"/>
</dbReference>
<keyword evidence="3" id="KW-1185">Reference proteome</keyword>
<dbReference type="Gene3D" id="3.40.710.10">
    <property type="entry name" value="DD-peptidase/beta-lactamase superfamily"/>
    <property type="match status" value="1"/>
</dbReference>
<dbReference type="InterPro" id="IPR012338">
    <property type="entry name" value="Beta-lactam/transpept-like"/>
</dbReference>
<dbReference type="PANTHER" id="PTHR43319">
    <property type="entry name" value="BETA-LACTAMASE-RELATED"/>
    <property type="match status" value="1"/>
</dbReference>
<sequence>MNEFPRGGVATHPFAEVNLAFRANFATGAEVGAAVCVYHRGRPVVDLWGGYADADRGDPWRADTLGVLASPTKSLVTGAALLLVDRGVLDLDAPIAEHWPEFAANGKGGITLRMVLSQRSGVVCLDHDPITNDKLRAHEPIVAALESARPEWEPDTAHGYHATTYGHLISELIRRCTGLTVGQFFAKEIANPLGLDCYIGLPTPDTAHLATMIECKAEELMAGADPGEIEELRDAATLTYRATMASMSQDPADPTVEEPSYGGLASAQSLARYFASFIGEVDCFRLTSPEITEQMRVVHSTGDCLVMLSPCTWGLGVQVSDSPVFPASAGLGTAFGFSGANGVFAFADPANDLAFAYIPNAGSEVMGSMDARIRRLIEATYRSIQKVR</sequence>
<dbReference type="Pfam" id="PF00144">
    <property type="entry name" value="Beta-lactamase"/>
    <property type="match status" value="1"/>
</dbReference>
<evidence type="ECO:0000313" key="3">
    <source>
        <dbReference type="Proteomes" id="UP000199529"/>
    </source>
</evidence>
<dbReference type="STRING" id="418495.SAMN05216215_1001269"/>
<reference evidence="3" key="1">
    <citation type="submission" date="2016-10" db="EMBL/GenBank/DDBJ databases">
        <authorList>
            <person name="Varghese N."/>
            <person name="Submissions S."/>
        </authorList>
    </citation>
    <scope>NUCLEOTIDE SEQUENCE [LARGE SCALE GENOMIC DNA]</scope>
    <source>
        <strain evidence="3">CGMCC 4.3530</strain>
    </source>
</reference>